<evidence type="ECO:0000256" key="1">
    <source>
        <dbReference type="SAM" id="Coils"/>
    </source>
</evidence>
<evidence type="ECO:0000313" key="2">
    <source>
        <dbReference type="Proteomes" id="UP000887572"/>
    </source>
</evidence>
<feature type="coiled-coil region" evidence="1">
    <location>
        <begin position="54"/>
        <end position="116"/>
    </location>
</feature>
<accession>A0A914HL95</accession>
<keyword evidence="2" id="KW-1185">Reference proteome</keyword>
<dbReference type="WBParaSite" id="Gr19_v10_g1828.t1">
    <property type="protein sequence ID" value="Gr19_v10_g1828.t1"/>
    <property type="gene ID" value="Gr19_v10_g1828"/>
</dbReference>
<keyword evidence="1" id="KW-0175">Coiled coil</keyword>
<evidence type="ECO:0000313" key="3">
    <source>
        <dbReference type="WBParaSite" id="Gr19_v10_g1828.t1"/>
    </source>
</evidence>
<dbReference type="AlphaFoldDB" id="A0A914HL95"/>
<protein>
    <submittedName>
        <fullName evidence="3">Uncharacterized protein</fullName>
    </submittedName>
</protein>
<reference evidence="3" key="1">
    <citation type="submission" date="2022-11" db="UniProtKB">
        <authorList>
            <consortium name="WormBaseParasite"/>
        </authorList>
    </citation>
    <scope>IDENTIFICATION</scope>
</reference>
<organism evidence="2 3">
    <name type="scientific">Globodera rostochiensis</name>
    <name type="common">Golden nematode worm</name>
    <name type="synonym">Heterodera rostochiensis</name>
    <dbReference type="NCBI Taxonomy" id="31243"/>
    <lineage>
        <taxon>Eukaryota</taxon>
        <taxon>Metazoa</taxon>
        <taxon>Ecdysozoa</taxon>
        <taxon>Nematoda</taxon>
        <taxon>Chromadorea</taxon>
        <taxon>Rhabditida</taxon>
        <taxon>Tylenchina</taxon>
        <taxon>Tylenchomorpha</taxon>
        <taxon>Tylenchoidea</taxon>
        <taxon>Heteroderidae</taxon>
        <taxon>Heteroderinae</taxon>
        <taxon>Globodera</taxon>
    </lineage>
</organism>
<sequence length="336" mass="37552">MSNINILYRNTSTHGGALYKSPSMSELGSALVKLQKMKHLYEKAVEQEIRARENKKLQDDLHETKAALADATRKLHELDLENARLAGEIRKPQTALKEAEEKEEEIENMRKNMHFEIAFRTSTFADPDARMKAEILCGLNAVSTELLINDEAITARSQPQVSIQGMFKAPLLWSLVLGVSMMLSQQLSKISTRPNYLSCYRASTRRCGSTKIKVTMVFLLCLLTSLPMIEGVKSRVKAAAQKIRKNPKMTAAGSISAAVLSHKLAQALGSVLEKNEGSKVFEFMKRAANRQVLENICFFARDGERKSVSNSKEDMMLLLVHSLGTGRKMELDTCDK</sequence>
<proteinExistence type="predicted"/>
<dbReference type="Proteomes" id="UP000887572">
    <property type="component" value="Unplaced"/>
</dbReference>
<name>A0A914HL95_GLORO</name>